<dbReference type="PANTHER" id="PTHR33232">
    <property type="entry name" value="PROTEIN SIEVE ELEMENT OCCLUSION B-LIKE"/>
    <property type="match status" value="1"/>
</dbReference>
<dbReference type="Pfam" id="PF14576">
    <property type="entry name" value="SEO_N"/>
    <property type="match status" value="1"/>
</dbReference>
<dbReference type="GO" id="GO:0010088">
    <property type="term" value="P:phloem development"/>
    <property type="evidence" value="ECO:0007669"/>
    <property type="project" value="InterPro"/>
</dbReference>
<name>A0A5N6QY98_9ROSI</name>
<feature type="domain" description="Sieve element occlusion C-terminal" evidence="3">
    <location>
        <begin position="626"/>
        <end position="857"/>
    </location>
</feature>
<dbReference type="PANTHER" id="PTHR33232:SF9">
    <property type="entry name" value="PROTEIN SIEVE ELEMENT OCCLUSION B"/>
    <property type="match status" value="1"/>
</dbReference>
<dbReference type="EMBL" id="CM017323">
    <property type="protein sequence ID" value="KAE8021431.1"/>
    <property type="molecule type" value="Genomic_DNA"/>
</dbReference>
<dbReference type="InterPro" id="IPR027944">
    <property type="entry name" value="SEO_C"/>
</dbReference>
<evidence type="ECO:0008006" key="6">
    <source>
        <dbReference type="Google" id="ProtNLM"/>
    </source>
</evidence>
<dbReference type="Gene3D" id="3.40.30.10">
    <property type="entry name" value="Glutaredoxin"/>
    <property type="match status" value="1"/>
</dbReference>
<dbReference type="OrthoDB" id="1895250at2759"/>
<feature type="compositionally biased region" description="Low complexity" evidence="1">
    <location>
        <begin position="87"/>
        <end position="121"/>
    </location>
</feature>
<dbReference type="Pfam" id="PF14577">
    <property type="entry name" value="SEO_C"/>
    <property type="match status" value="1"/>
</dbReference>
<dbReference type="InterPro" id="IPR027942">
    <property type="entry name" value="SEO_N"/>
</dbReference>
<feature type="region of interest" description="Disordered" evidence="1">
    <location>
        <begin position="1"/>
        <end position="121"/>
    </location>
</feature>
<gene>
    <name evidence="4" type="ORF">FH972_007321</name>
</gene>
<feature type="compositionally biased region" description="Low complexity" evidence="1">
    <location>
        <begin position="37"/>
        <end position="62"/>
    </location>
</feature>
<evidence type="ECO:0000259" key="2">
    <source>
        <dbReference type="Pfam" id="PF14576"/>
    </source>
</evidence>
<sequence>MDTKLGAPAAGNLQQPNVTSSVQQPSRGTNELQQPTGQVGALQQASQLGQLGSLQPSSQLGSNYQPSSQLGSNYQPSNQLGSNYRPSSQLGSYQQQSSQPVSLQQPATQLGSYQPSSQLGSLQQPNQLVSYQQPISQQLGALQMGSFQQPGKVAPFSMQQMIKSDRSNMLTLSDDNWMVKQIQATHAPDGRVVDPRPVLYIVEDILKRATLNPSALITTGTEAQIESFEEKTHQTGFLAMLDALSFTIDRISCEISYKALSGTDAHQTTLSIFQQLSLFDWDAKLVLTLAAFALHYGEFWLLAQIYTTNQLAKAMALLRQVPGLIERASALKPRFDALNDLINAILEVTRCVVQFKELPSVYIAPEVSALSTAIALIPTAVYWSIRSIVACATQITSFNSMGYEFAMSTTEAHWELSTLAHKLKNMRDHLKEQLEKCYLYIEGKRDDEYFQMLVNLFNMIHIDNLRVLRALINPRDDPQPLVDGSTKKKVNIEVLRRKNVLLLISGLNISQDELSILEQIYNESRLHPTRLESQYELVWIPVVDNSTTAIDSIEKQFENMQSTMPWYTVHPSSIGRPVVRFIKEKWHLRKKPILVVLDPQGKVVSPNAIHMMWIWVSNAFPFTSTKEEALWREETWRLELLVDGIDQTILNWIKDGKYIFMYGGDDIEWIRKFTSSARSVASAERIPLEMFYVGKSSKREQVKRIIKTITLEKLSSCWQDPAMVWFFWTRLESMLFSKIQLDKADDHQDPVMQGIKRLLSYDKEGGWAVLSKGSSIVVNGHGDTVFTTLAEYETWKVNVPLHGFDLAFKNHHDLRHGEKYPCCRFEFSRNAGRIPVSMKCPQCHHNMEEYTTFLCCHEEDVPAILYG</sequence>
<dbReference type="AlphaFoldDB" id="A0A5N6QY98"/>
<feature type="domain" description="Sieve element occlusion N-terminal" evidence="2">
    <location>
        <begin position="173"/>
        <end position="461"/>
    </location>
</feature>
<proteinExistence type="predicted"/>
<reference evidence="4 5" key="1">
    <citation type="submission" date="2019-06" db="EMBL/GenBank/DDBJ databases">
        <title>A chromosomal-level reference genome of Carpinus fangiana (Coryloideae, Betulaceae).</title>
        <authorList>
            <person name="Yang X."/>
            <person name="Wang Z."/>
            <person name="Zhang L."/>
            <person name="Hao G."/>
            <person name="Liu J."/>
            <person name="Yang Y."/>
        </authorList>
    </citation>
    <scope>NUCLEOTIDE SEQUENCE [LARGE SCALE GENOMIC DNA]</scope>
    <source>
        <strain evidence="4">Cfa_2016G</strain>
        <tissue evidence="4">Leaf</tissue>
    </source>
</reference>
<feature type="compositionally biased region" description="Polar residues" evidence="1">
    <location>
        <begin position="63"/>
        <end position="86"/>
    </location>
</feature>
<dbReference type="InterPro" id="IPR039299">
    <property type="entry name" value="SEOA"/>
</dbReference>
<dbReference type="Proteomes" id="UP000327013">
    <property type="component" value="Chromosome 3"/>
</dbReference>
<feature type="compositionally biased region" description="Polar residues" evidence="1">
    <location>
        <begin position="12"/>
        <end position="36"/>
    </location>
</feature>
<evidence type="ECO:0000313" key="4">
    <source>
        <dbReference type="EMBL" id="KAE8021431.1"/>
    </source>
</evidence>
<evidence type="ECO:0000256" key="1">
    <source>
        <dbReference type="SAM" id="MobiDB-lite"/>
    </source>
</evidence>
<protein>
    <recommendedName>
        <fullName evidence="6">Sieve element occlusion C-terminal domain-containing protein</fullName>
    </recommendedName>
</protein>
<keyword evidence="5" id="KW-1185">Reference proteome</keyword>
<evidence type="ECO:0000313" key="5">
    <source>
        <dbReference type="Proteomes" id="UP000327013"/>
    </source>
</evidence>
<accession>A0A5N6QY98</accession>
<organism evidence="4 5">
    <name type="scientific">Carpinus fangiana</name>
    <dbReference type="NCBI Taxonomy" id="176857"/>
    <lineage>
        <taxon>Eukaryota</taxon>
        <taxon>Viridiplantae</taxon>
        <taxon>Streptophyta</taxon>
        <taxon>Embryophyta</taxon>
        <taxon>Tracheophyta</taxon>
        <taxon>Spermatophyta</taxon>
        <taxon>Magnoliopsida</taxon>
        <taxon>eudicotyledons</taxon>
        <taxon>Gunneridae</taxon>
        <taxon>Pentapetalae</taxon>
        <taxon>rosids</taxon>
        <taxon>fabids</taxon>
        <taxon>Fagales</taxon>
        <taxon>Betulaceae</taxon>
        <taxon>Carpinus</taxon>
    </lineage>
</organism>
<evidence type="ECO:0000259" key="3">
    <source>
        <dbReference type="Pfam" id="PF14577"/>
    </source>
</evidence>